<comment type="caution">
    <text evidence="1">The sequence shown here is derived from an EMBL/GenBank/DDBJ whole genome shotgun (WGS) entry which is preliminary data.</text>
</comment>
<evidence type="ECO:0000313" key="2">
    <source>
        <dbReference type="Proteomes" id="UP001341840"/>
    </source>
</evidence>
<evidence type="ECO:0000313" key="1">
    <source>
        <dbReference type="EMBL" id="MED6144025.1"/>
    </source>
</evidence>
<name>A0ABU6T678_9FABA</name>
<gene>
    <name evidence="1" type="ORF">PIB30_011529</name>
</gene>
<accession>A0ABU6T678</accession>
<keyword evidence="2" id="KW-1185">Reference proteome</keyword>
<organism evidence="1 2">
    <name type="scientific">Stylosanthes scabra</name>
    <dbReference type="NCBI Taxonomy" id="79078"/>
    <lineage>
        <taxon>Eukaryota</taxon>
        <taxon>Viridiplantae</taxon>
        <taxon>Streptophyta</taxon>
        <taxon>Embryophyta</taxon>
        <taxon>Tracheophyta</taxon>
        <taxon>Spermatophyta</taxon>
        <taxon>Magnoliopsida</taxon>
        <taxon>eudicotyledons</taxon>
        <taxon>Gunneridae</taxon>
        <taxon>Pentapetalae</taxon>
        <taxon>rosids</taxon>
        <taxon>fabids</taxon>
        <taxon>Fabales</taxon>
        <taxon>Fabaceae</taxon>
        <taxon>Papilionoideae</taxon>
        <taxon>50 kb inversion clade</taxon>
        <taxon>dalbergioids sensu lato</taxon>
        <taxon>Dalbergieae</taxon>
        <taxon>Pterocarpus clade</taxon>
        <taxon>Stylosanthes</taxon>
    </lineage>
</organism>
<proteinExistence type="predicted"/>
<sequence>MAENMRFKSLEVELKRLGQRIEDVSDETRAEHARAASPHRIGWGGMGLNPLLLFVRPASKGEVPATRIHHGDNGYQALGPGDSRFLKSSFSLSYWIANSTVVPSPLASLLQ</sequence>
<protein>
    <submittedName>
        <fullName evidence="1">Uncharacterized protein</fullName>
    </submittedName>
</protein>
<reference evidence="1 2" key="1">
    <citation type="journal article" date="2023" name="Plants (Basel)">
        <title>Bridging the Gap: Combining Genomics and Transcriptomics Approaches to Understand Stylosanthes scabra, an Orphan Legume from the Brazilian Caatinga.</title>
        <authorList>
            <person name="Ferreira-Neto J.R.C."/>
            <person name="da Silva M.D."/>
            <person name="Binneck E."/>
            <person name="de Melo N.F."/>
            <person name="da Silva R.H."/>
            <person name="de Melo A.L.T.M."/>
            <person name="Pandolfi V."/>
            <person name="Bustamante F.O."/>
            <person name="Brasileiro-Vidal A.C."/>
            <person name="Benko-Iseppon A.M."/>
        </authorList>
    </citation>
    <scope>NUCLEOTIDE SEQUENCE [LARGE SCALE GENOMIC DNA]</scope>
    <source>
        <tissue evidence="1">Leaves</tissue>
    </source>
</reference>
<dbReference type="Proteomes" id="UP001341840">
    <property type="component" value="Unassembled WGS sequence"/>
</dbReference>
<dbReference type="EMBL" id="JASCZI010090649">
    <property type="protein sequence ID" value="MED6144025.1"/>
    <property type="molecule type" value="Genomic_DNA"/>
</dbReference>